<dbReference type="Gene3D" id="2.40.100.10">
    <property type="entry name" value="Cyclophilin-like"/>
    <property type="match status" value="1"/>
</dbReference>
<accession>A0A448ZJP1</accession>
<dbReference type="SUPFAM" id="SSF50891">
    <property type="entry name" value="Cyclophilin-like"/>
    <property type="match status" value="1"/>
</dbReference>
<reference evidence="3 4" key="1">
    <citation type="submission" date="2019-01" db="EMBL/GenBank/DDBJ databases">
        <authorList>
            <person name="Ferrante I. M."/>
        </authorList>
    </citation>
    <scope>NUCLEOTIDE SEQUENCE [LARGE SCALE GENOMIC DNA]</scope>
    <source>
        <strain evidence="3 4">B856</strain>
    </source>
</reference>
<keyword evidence="2" id="KW-0812">Transmembrane</keyword>
<evidence type="ECO:0000313" key="4">
    <source>
        <dbReference type="Proteomes" id="UP000291116"/>
    </source>
</evidence>
<gene>
    <name evidence="3" type="ORF">PSNMU_V1.4_AUG-EV-PASAV3_0092390</name>
</gene>
<feature type="unsure residue" description="D or N" evidence="3">
    <location>
        <position position="244"/>
    </location>
</feature>
<organism evidence="3 4">
    <name type="scientific">Pseudo-nitzschia multistriata</name>
    <dbReference type="NCBI Taxonomy" id="183589"/>
    <lineage>
        <taxon>Eukaryota</taxon>
        <taxon>Sar</taxon>
        <taxon>Stramenopiles</taxon>
        <taxon>Ochrophyta</taxon>
        <taxon>Bacillariophyta</taxon>
        <taxon>Bacillariophyceae</taxon>
        <taxon>Bacillariophycidae</taxon>
        <taxon>Bacillariales</taxon>
        <taxon>Bacillariaceae</taxon>
        <taxon>Pseudo-nitzschia</taxon>
    </lineage>
</organism>
<dbReference type="Proteomes" id="UP000291116">
    <property type="component" value="Unassembled WGS sequence"/>
</dbReference>
<dbReference type="InterPro" id="IPR029000">
    <property type="entry name" value="Cyclophilin-like_dom_sf"/>
</dbReference>
<evidence type="ECO:0000313" key="3">
    <source>
        <dbReference type="EMBL" id="VEU42278.1"/>
    </source>
</evidence>
<evidence type="ECO:0000256" key="2">
    <source>
        <dbReference type="SAM" id="Phobius"/>
    </source>
</evidence>
<dbReference type="PANTHER" id="PTHR46873:SF1">
    <property type="entry name" value="EXPRESSED PROTEIN"/>
    <property type="match status" value="1"/>
</dbReference>
<feature type="compositionally biased region" description="Polar residues" evidence="1">
    <location>
        <begin position="118"/>
        <end position="130"/>
    </location>
</feature>
<feature type="region of interest" description="Disordered" evidence="1">
    <location>
        <begin position="107"/>
        <end position="130"/>
    </location>
</feature>
<sequence length="335" mass="37171">MQSAHTRMRRAVEKENRDIDEEAGRAAGGKQQKRRVRLKKKSRKPINLCLLLIVLSPVLVIGILLYATNQYASLSGLLRKETQADGSGGKDVSGKRSNEASRIMTRLGNNRAEEQQTDQEANSIEQGDNQEVGQNIVEGIEATKPPEQKQQQNDKITTHDKKFLVLTTTQGNIKITLRPDLSKGSVDYIYKLVESYGGKRCLHCNFYRAEKPGILQGIMENKDVVPINTVRGTCPEGAEGVPNDCPPWDKDCGCHGPIMTRGAVAWAAGDAGGPDFFIDAYKNPADWWGTQHTNFGFIDDEASLDVVDAMFELPIESTPDMDFIKDPIHFDLLLE</sequence>
<keyword evidence="4" id="KW-1185">Reference proteome</keyword>
<name>A0A448ZJP1_9STRA</name>
<dbReference type="AlphaFoldDB" id="A0A448ZJP1"/>
<proteinExistence type="predicted"/>
<feature type="transmembrane region" description="Helical" evidence="2">
    <location>
        <begin position="45"/>
        <end position="67"/>
    </location>
</feature>
<dbReference type="OrthoDB" id="44291at2759"/>
<feature type="unsure residue" description="D or N" evidence="3">
    <location>
        <position position="251"/>
    </location>
</feature>
<evidence type="ECO:0000256" key="1">
    <source>
        <dbReference type="SAM" id="MobiDB-lite"/>
    </source>
</evidence>
<keyword evidence="2" id="KW-0472">Membrane</keyword>
<dbReference type="EMBL" id="CAACVS010000428">
    <property type="protein sequence ID" value="VEU42278.1"/>
    <property type="molecule type" value="Genomic_DNA"/>
</dbReference>
<protein>
    <submittedName>
        <fullName evidence="3">Uncharacterized protein</fullName>
    </submittedName>
</protein>
<keyword evidence="2" id="KW-1133">Transmembrane helix</keyword>
<feature type="region of interest" description="Disordered" evidence="1">
    <location>
        <begin position="1"/>
        <end position="39"/>
    </location>
</feature>
<dbReference type="PANTHER" id="PTHR46873">
    <property type="entry name" value="EXPRESSED PROTEIN"/>
    <property type="match status" value="1"/>
</dbReference>